<dbReference type="STRING" id="307507.A0A2V0PJQ0"/>
<dbReference type="PANTHER" id="PTHR11895:SF169">
    <property type="entry name" value="GLUTAMYL-TRNA(GLN) AMIDOTRANSFERASE"/>
    <property type="match status" value="1"/>
</dbReference>
<reference evidence="2 3" key="1">
    <citation type="journal article" date="2018" name="Sci. Rep.">
        <title>Raphidocelis subcapitata (=Pseudokirchneriella subcapitata) provides an insight into genome evolution and environmental adaptations in the Sphaeropleales.</title>
        <authorList>
            <person name="Suzuki S."/>
            <person name="Yamaguchi H."/>
            <person name="Nakajima N."/>
            <person name="Kawachi M."/>
        </authorList>
    </citation>
    <scope>NUCLEOTIDE SEQUENCE [LARGE SCALE GENOMIC DNA]</scope>
    <source>
        <strain evidence="2 3">NIES-35</strain>
    </source>
</reference>
<dbReference type="InterPro" id="IPR023631">
    <property type="entry name" value="Amidase_dom"/>
</dbReference>
<accession>A0A2V0PJQ0</accession>
<dbReference type="InterPro" id="IPR000120">
    <property type="entry name" value="Amidase"/>
</dbReference>
<comment type="caution">
    <text evidence="2">The sequence shown here is derived from an EMBL/GenBank/DDBJ whole genome shotgun (WGS) entry which is preliminary data.</text>
</comment>
<dbReference type="AlphaFoldDB" id="A0A2V0PJQ0"/>
<dbReference type="InParanoid" id="A0A2V0PJQ0"/>
<dbReference type="GO" id="GO:0016787">
    <property type="term" value="F:hydrolase activity"/>
    <property type="evidence" value="ECO:0007669"/>
    <property type="project" value="UniProtKB-KW"/>
</dbReference>
<dbReference type="EMBL" id="BDRX01000151">
    <property type="protein sequence ID" value="GBF99242.1"/>
    <property type="molecule type" value="Genomic_DNA"/>
</dbReference>
<organism evidence="2 3">
    <name type="scientific">Raphidocelis subcapitata</name>
    <dbReference type="NCBI Taxonomy" id="307507"/>
    <lineage>
        <taxon>Eukaryota</taxon>
        <taxon>Viridiplantae</taxon>
        <taxon>Chlorophyta</taxon>
        <taxon>core chlorophytes</taxon>
        <taxon>Chlorophyceae</taxon>
        <taxon>CS clade</taxon>
        <taxon>Sphaeropleales</taxon>
        <taxon>Selenastraceae</taxon>
        <taxon>Raphidocelis</taxon>
    </lineage>
</organism>
<keyword evidence="2" id="KW-0378">Hydrolase</keyword>
<dbReference type="InterPro" id="IPR036928">
    <property type="entry name" value="AS_sf"/>
</dbReference>
<dbReference type="PANTHER" id="PTHR11895">
    <property type="entry name" value="TRANSAMIDASE"/>
    <property type="match status" value="1"/>
</dbReference>
<sequence length="588" mass="59233">MARLGVSRAAAAAAAAAAAGGSTGYTRLQRGGKMPHAVDLSLSALRERYSFGGTAASGGLTPSALLRELHPRLAAAPAVFIHLEPLAALLERCAELEAQPPSQRGPLWGVPFAVKDNIDVAGLPSTAACPAFSYTPEKSAPTVEALLEAGGVMVGKTNLDQFASGLVGTRSPYGVAPNAFDDRFIPGGSSSGSAAAVGGGLVTFALGTDTAGSGRVPAGYNGCVGIKPTLGAVSTLGVVPACASLDCVTVFARSVEDATAVMRLMRAAGGGAEDVWRRAPAPTRPPPATTGAFRFCTPGPAFLEWDGAGGPEMAAASAEQFAAAAARLEAIGGVRVDVDFAPFAAIAAMLYQSSFVAERYSGLRAFLDAGGAQGAAAAEHGGGNGNGAAAPAAALAQQRSLFDDDRLLPVTRAIISGAGRFTAVDVFDDAARMAALVSAANASLARVDMLLVPTALEHYLVEEVEAEEGGSPPSWPKNAKNGRFTNFVNLMGGLAGVSVPSGVLRIDYGSGASALTPRARLLAASGGPLRVALPFGVTLLAPCWHDDWLWGVAARMVAEAKLGCGPQGHGVAAAVRARTAAPALAAAE</sequence>
<protein>
    <submittedName>
        <fullName evidence="2">Allophanate hydrolase</fullName>
    </submittedName>
</protein>
<evidence type="ECO:0000313" key="2">
    <source>
        <dbReference type="EMBL" id="GBF99242.1"/>
    </source>
</evidence>
<proteinExistence type="predicted"/>
<name>A0A2V0PJQ0_9CHLO</name>
<feature type="domain" description="Amidase" evidence="1">
    <location>
        <begin position="90"/>
        <end position="547"/>
    </location>
</feature>
<dbReference type="Pfam" id="PF01425">
    <property type="entry name" value="Amidase"/>
    <property type="match status" value="1"/>
</dbReference>
<evidence type="ECO:0000259" key="1">
    <source>
        <dbReference type="Pfam" id="PF01425"/>
    </source>
</evidence>
<dbReference type="SUPFAM" id="SSF75304">
    <property type="entry name" value="Amidase signature (AS) enzymes"/>
    <property type="match status" value="1"/>
</dbReference>
<evidence type="ECO:0000313" key="3">
    <source>
        <dbReference type="Proteomes" id="UP000247498"/>
    </source>
</evidence>
<gene>
    <name evidence="2" type="ORF">Rsub_11767</name>
</gene>
<keyword evidence="3" id="KW-1185">Reference proteome</keyword>
<dbReference type="Proteomes" id="UP000247498">
    <property type="component" value="Unassembled WGS sequence"/>
</dbReference>
<dbReference type="OrthoDB" id="245563at2759"/>
<dbReference type="Gene3D" id="1.20.58.1700">
    <property type="match status" value="1"/>
</dbReference>
<dbReference type="Gene3D" id="3.90.1300.10">
    <property type="entry name" value="Amidase signature (AS) domain"/>
    <property type="match status" value="1"/>
</dbReference>